<organism evidence="6 7">
    <name type="scientific">Stentor coeruleus</name>
    <dbReference type="NCBI Taxonomy" id="5963"/>
    <lineage>
        <taxon>Eukaryota</taxon>
        <taxon>Sar</taxon>
        <taxon>Alveolata</taxon>
        <taxon>Ciliophora</taxon>
        <taxon>Postciliodesmatophora</taxon>
        <taxon>Heterotrichea</taxon>
        <taxon>Heterotrichida</taxon>
        <taxon>Stentoridae</taxon>
        <taxon>Stentor</taxon>
    </lineage>
</organism>
<evidence type="ECO:0000259" key="5">
    <source>
        <dbReference type="PROSITE" id="PS51767"/>
    </source>
</evidence>
<sequence length="398" mass="43890">MLFLICLTLVSSQISLPLRRKVLPQNSKILSTSPSDSFEIINSHDVQYTADVYIGTPGQYFSLLLKTGSSYLWVEKSSCSKCADFDNQFNSKDSKTYKSLSQLVSNGYWDGSYYLGVLSEDIVSIGGSKGLSTSASFILVDMDNGFKSFGADGVLGLGFNQDSNNTLTFMDNLKKSGLISHKVFAMYINFRNFDGKGNGNPASNLMIGSYNISKYSSSPNVIITYNLYNPTSGFSGLWIVNPMEVTLGGALFNGSASVIFDSGSPYIYTPEGDYYDIAINIMASMGVGCKIYNKIIRCTVKDRKILPSLSFSYNKISVNVDQNRLFRCGDGYCDLMVIESDNNYWVVGDVLLRQYYTIYDMDNMTISFTPAINNDSYATYESSMAGVLISIGAFLALF</sequence>
<proteinExistence type="inferred from homology"/>
<dbReference type="SUPFAM" id="SSF50630">
    <property type="entry name" value="Acid proteases"/>
    <property type="match status" value="1"/>
</dbReference>
<accession>A0A1R2BLR0</accession>
<dbReference type="OrthoDB" id="422879at2759"/>
<dbReference type="GO" id="GO:0006508">
    <property type="term" value="P:proteolysis"/>
    <property type="evidence" value="ECO:0007669"/>
    <property type="project" value="UniProtKB-KW"/>
</dbReference>
<comment type="similarity">
    <text evidence="1">Belongs to the peptidase A1 family.</text>
</comment>
<gene>
    <name evidence="6" type="ORF">SteCoe_22704</name>
</gene>
<evidence type="ECO:0000313" key="7">
    <source>
        <dbReference type="Proteomes" id="UP000187209"/>
    </source>
</evidence>
<evidence type="ECO:0000256" key="1">
    <source>
        <dbReference type="ARBA" id="ARBA00007447"/>
    </source>
</evidence>
<evidence type="ECO:0000313" key="6">
    <source>
        <dbReference type="EMBL" id="OMJ77664.1"/>
    </source>
</evidence>
<keyword evidence="4" id="KW-0378">Hydrolase</keyword>
<dbReference type="InterPro" id="IPR034164">
    <property type="entry name" value="Pepsin-like_dom"/>
</dbReference>
<evidence type="ECO:0000256" key="4">
    <source>
        <dbReference type="ARBA" id="ARBA00022801"/>
    </source>
</evidence>
<dbReference type="GO" id="GO:0004190">
    <property type="term" value="F:aspartic-type endopeptidase activity"/>
    <property type="evidence" value="ECO:0007669"/>
    <property type="project" value="UniProtKB-KW"/>
</dbReference>
<keyword evidence="7" id="KW-1185">Reference proteome</keyword>
<dbReference type="InterPro" id="IPR021109">
    <property type="entry name" value="Peptidase_aspartic_dom_sf"/>
</dbReference>
<dbReference type="PANTHER" id="PTHR47966:SF51">
    <property type="entry name" value="BETA-SITE APP-CLEAVING ENZYME, ISOFORM A-RELATED"/>
    <property type="match status" value="1"/>
</dbReference>
<dbReference type="PROSITE" id="PS51767">
    <property type="entry name" value="PEPTIDASE_A1"/>
    <property type="match status" value="1"/>
</dbReference>
<evidence type="ECO:0000256" key="3">
    <source>
        <dbReference type="ARBA" id="ARBA00022750"/>
    </source>
</evidence>
<evidence type="ECO:0000256" key="2">
    <source>
        <dbReference type="ARBA" id="ARBA00022670"/>
    </source>
</evidence>
<name>A0A1R2BLR0_9CILI</name>
<dbReference type="CDD" id="cd05471">
    <property type="entry name" value="pepsin_like"/>
    <property type="match status" value="1"/>
</dbReference>
<feature type="domain" description="Peptidase A1" evidence="5">
    <location>
        <begin position="48"/>
        <end position="369"/>
    </location>
</feature>
<dbReference type="PANTHER" id="PTHR47966">
    <property type="entry name" value="BETA-SITE APP-CLEAVING ENZYME, ISOFORM A-RELATED"/>
    <property type="match status" value="1"/>
</dbReference>
<dbReference type="InterPro" id="IPR033121">
    <property type="entry name" value="PEPTIDASE_A1"/>
</dbReference>
<dbReference type="AlphaFoldDB" id="A0A1R2BLR0"/>
<dbReference type="Pfam" id="PF00026">
    <property type="entry name" value="Asp"/>
    <property type="match status" value="1"/>
</dbReference>
<reference evidence="6 7" key="1">
    <citation type="submission" date="2016-11" db="EMBL/GenBank/DDBJ databases">
        <title>The macronuclear genome of Stentor coeruleus: a giant cell with tiny introns.</title>
        <authorList>
            <person name="Slabodnick M."/>
            <person name="Ruby J.G."/>
            <person name="Reiff S.B."/>
            <person name="Swart E.C."/>
            <person name="Gosai S."/>
            <person name="Prabakaran S."/>
            <person name="Witkowska E."/>
            <person name="Larue G.E."/>
            <person name="Fisher S."/>
            <person name="Freeman R.M."/>
            <person name="Gunawardena J."/>
            <person name="Chu W."/>
            <person name="Stover N.A."/>
            <person name="Gregory B.D."/>
            <person name="Nowacki M."/>
            <person name="Derisi J."/>
            <person name="Roy S.W."/>
            <person name="Marshall W.F."/>
            <person name="Sood P."/>
        </authorList>
    </citation>
    <scope>NUCLEOTIDE SEQUENCE [LARGE SCALE GENOMIC DNA]</scope>
    <source>
        <strain evidence="6">WM001</strain>
    </source>
</reference>
<keyword evidence="3" id="KW-0064">Aspartyl protease</keyword>
<protein>
    <recommendedName>
        <fullName evidence="5">Peptidase A1 domain-containing protein</fullName>
    </recommendedName>
</protein>
<comment type="caution">
    <text evidence="6">The sequence shown here is derived from an EMBL/GenBank/DDBJ whole genome shotgun (WGS) entry which is preliminary data.</text>
</comment>
<dbReference type="EMBL" id="MPUH01000563">
    <property type="protein sequence ID" value="OMJ77664.1"/>
    <property type="molecule type" value="Genomic_DNA"/>
</dbReference>
<dbReference type="PRINTS" id="PR00792">
    <property type="entry name" value="PEPSIN"/>
</dbReference>
<dbReference type="Gene3D" id="2.40.70.10">
    <property type="entry name" value="Acid Proteases"/>
    <property type="match status" value="2"/>
</dbReference>
<keyword evidence="2" id="KW-0645">Protease</keyword>
<dbReference type="InterPro" id="IPR001461">
    <property type="entry name" value="Aspartic_peptidase_A1"/>
</dbReference>
<dbReference type="Proteomes" id="UP000187209">
    <property type="component" value="Unassembled WGS sequence"/>
</dbReference>